<sequence length="183" mass="20753">MEEINLAQSKQKRFYIRAVILVVLTLAIVFTIFSNVTKEKNAVLQVGDKAPDFHVVDTNGEQHKLSDYKGQGIFLNFWGTWCKPCAKEMPAMDNQYNVYKDQGVQTLAINVGESDLKVNRFANRYGLTFPIAIDQNKSLLDSYNIDPLPTTFLISPEGKIEKIIKGEMTEQDIANFMEQIKPS</sequence>
<evidence type="ECO:0000256" key="2">
    <source>
        <dbReference type="ARBA" id="ARBA00022748"/>
    </source>
</evidence>
<dbReference type="EMBL" id="JACSQO010000007">
    <property type="protein sequence ID" value="MBD7945155.1"/>
    <property type="molecule type" value="Genomic_DNA"/>
</dbReference>
<reference evidence="8 9" key="1">
    <citation type="submission" date="2020-08" db="EMBL/GenBank/DDBJ databases">
        <title>A Genomic Blueprint of the Chicken Gut Microbiome.</title>
        <authorList>
            <person name="Gilroy R."/>
            <person name="Ravi A."/>
            <person name="Getino M."/>
            <person name="Pursley I."/>
            <person name="Horton D.L."/>
            <person name="Alikhan N.-F."/>
            <person name="Baker D."/>
            <person name="Gharbi K."/>
            <person name="Hall N."/>
            <person name="Watson M."/>
            <person name="Adriaenssens E.M."/>
            <person name="Foster-Nyarko E."/>
            <person name="Jarju S."/>
            <person name="Secka A."/>
            <person name="Antonio M."/>
            <person name="Oren A."/>
            <person name="Chaudhuri R."/>
            <person name="La Ragione R.M."/>
            <person name="Hildebrand F."/>
            <person name="Pallen M.J."/>
        </authorList>
    </citation>
    <scope>NUCLEOTIDE SEQUENCE [LARGE SCALE GENOMIC DNA]</scope>
    <source>
        <strain evidence="8 9">Sa2BUA9</strain>
    </source>
</reference>
<dbReference type="InterPro" id="IPR036249">
    <property type="entry name" value="Thioredoxin-like_sf"/>
</dbReference>
<evidence type="ECO:0000256" key="1">
    <source>
        <dbReference type="ARBA" id="ARBA00004196"/>
    </source>
</evidence>
<keyword evidence="6" id="KW-0472">Membrane</keyword>
<dbReference type="CDD" id="cd02966">
    <property type="entry name" value="TlpA_like_family"/>
    <property type="match status" value="1"/>
</dbReference>
<evidence type="ECO:0000256" key="4">
    <source>
        <dbReference type="ARBA" id="ARBA00023157"/>
    </source>
</evidence>
<dbReference type="SUPFAM" id="SSF52833">
    <property type="entry name" value="Thioredoxin-like"/>
    <property type="match status" value="1"/>
</dbReference>
<proteinExistence type="predicted"/>
<evidence type="ECO:0000256" key="6">
    <source>
        <dbReference type="SAM" id="Phobius"/>
    </source>
</evidence>
<evidence type="ECO:0000256" key="3">
    <source>
        <dbReference type="ARBA" id="ARBA00022968"/>
    </source>
</evidence>
<comment type="subcellular location">
    <subcellularLocation>
        <location evidence="1">Cell envelope</location>
    </subcellularLocation>
</comment>
<evidence type="ECO:0000313" key="9">
    <source>
        <dbReference type="Proteomes" id="UP000640786"/>
    </source>
</evidence>
<accession>A0ABR8RBT7</accession>
<organism evidence="8 9">
    <name type="scientific">Psychrobacillus faecigallinarum</name>
    <dbReference type="NCBI Taxonomy" id="2762235"/>
    <lineage>
        <taxon>Bacteria</taxon>
        <taxon>Bacillati</taxon>
        <taxon>Bacillota</taxon>
        <taxon>Bacilli</taxon>
        <taxon>Bacillales</taxon>
        <taxon>Bacillaceae</taxon>
        <taxon>Psychrobacillus</taxon>
    </lineage>
</organism>
<dbReference type="PANTHER" id="PTHR42852">
    <property type="entry name" value="THIOL:DISULFIDE INTERCHANGE PROTEIN DSBE"/>
    <property type="match status" value="1"/>
</dbReference>
<keyword evidence="9" id="KW-1185">Reference proteome</keyword>
<dbReference type="PROSITE" id="PS51352">
    <property type="entry name" value="THIOREDOXIN_2"/>
    <property type="match status" value="1"/>
</dbReference>
<comment type="caution">
    <text evidence="8">The sequence shown here is derived from an EMBL/GenBank/DDBJ whole genome shotgun (WGS) entry which is preliminary data.</text>
</comment>
<evidence type="ECO:0000259" key="7">
    <source>
        <dbReference type="PROSITE" id="PS51352"/>
    </source>
</evidence>
<keyword evidence="2" id="KW-0201">Cytochrome c-type biogenesis</keyword>
<evidence type="ECO:0000256" key="5">
    <source>
        <dbReference type="ARBA" id="ARBA00023284"/>
    </source>
</evidence>
<keyword evidence="4" id="KW-1015">Disulfide bond</keyword>
<feature type="transmembrane region" description="Helical" evidence="6">
    <location>
        <begin position="14"/>
        <end position="33"/>
    </location>
</feature>
<dbReference type="InterPro" id="IPR000866">
    <property type="entry name" value="AhpC/TSA"/>
</dbReference>
<dbReference type="InterPro" id="IPR050553">
    <property type="entry name" value="Thioredoxin_ResA/DsbE_sf"/>
</dbReference>
<keyword evidence="6" id="KW-1133">Transmembrane helix</keyword>
<feature type="domain" description="Thioredoxin" evidence="7">
    <location>
        <begin position="44"/>
        <end position="182"/>
    </location>
</feature>
<keyword evidence="6" id="KW-0812">Transmembrane</keyword>
<evidence type="ECO:0000313" key="8">
    <source>
        <dbReference type="EMBL" id="MBD7945155.1"/>
    </source>
</evidence>
<dbReference type="Gene3D" id="3.40.30.10">
    <property type="entry name" value="Glutaredoxin"/>
    <property type="match status" value="1"/>
</dbReference>
<gene>
    <name evidence="8" type="primary">resA</name>
    <name evidence="8" type="ORF">H9650_13595</name>
</gene>
<keyword evidence="3" id="KW-0735">Signal-anchor</keyword>
<dbReference type="InterPro" id="IPR013766">
    <property type="entry name" value="Thioredoxin_domain"/>
</dbReference>
<dbReference type="Pfam" id="PF00578">
    <property type="entry name" value="AhpC-TSA"/>
    <property type="match status" value="1"/>
</dbReference>
<dbReference type="Proteomes" id="UP000640786">
    <property type="component" value="Unassembled WGS sequence"/>
</dbReference>
<keyword evidence="5" id="KW-0676">Redox-active center</keyword>
<protein>
    <submittedName>
        <fullName evidence="8">Thiol-disulfide oxidoreductase ResA</fullName>
    </submittedName>
</protein>
<name>A0ABR8RBT7_9BACI</name>
<dbReference type="NCBIfam" id="NF002854">
    <property type="entry name" value="PRK03147.1"/>
    <property type="match status" value="1"/>
</dbReference>
<dbReference type="PANTHER" id="PTHR42852:SF6">
    <property type="entry name" value="THIOL:DISULFIDE INTERCHANGE PROTEIN DSBE"/>
    <property type="match status" value="1"/>
</dbReference>